<feature type="chain" id="PRO_5032852958" evidence="6">
    <location>
        <begin position="28"/>
        <end position="312"/>
    </location>
</feature>
<organism evidence="8 9">
    <name type="scientific">Pseudooceanicola spongiae</name>
    <dbReference type="NCBI Taxonomy" id="2613965"/>
    <lineage>
        <taxon>Bacteria</taxon>
        <taxon>Pseudomonadati</taxon>
        <taxon>Pseudomonadota</taxon>
        <taxon>Alphaproteobacteria</taxon>
        <taxon>Rhodobacterales</taxon>
        <taxon>Paracoccaceae</taxon>
        <taxon>Pseudooceanicola</taxon>
    </lineage>
</organism>
<comment type="subcellular location">
    <subcellularLocation>
        <location evidence="1">Cell envelope</location>
    </subcellularLocation>
</comment>
<feature type="signal peptide" evidence="6">
    <location>
        <begin position="1"/>
        <end position="27"/>
    </location>
</feature>
<dbReference type="PANTHER" id="PTHR30532:SF28">
    <property type="entry name" value="PETROBACTIN-BINDING PROTEIN YCLQ"/>
    <property type="match status" value="1"/>
</dbReference>
<evidence type="ECO:0000256" key="1">
    <source>
        <dbReference type="ARBA" id="ARBA00004196"/>
    </source>
</evidence>
<dbReference type="KEGG" id="pshq:F3W81_10800"/>
<feature type="domain" description="Fe/B12 periplasmic-binding" evidence="7">
    <location>
        <begin position="47"/>
        <end position="307"/>
    </location>
</feature>
<dbReference type="InterPro" id="IPR051313">
    <property type="entry name" value="Bact_iron-sidero_bind"/>
</dbReference>
<dbReference type="EMBL" id="CP045201">
    <property type="protein sequence ID" value="QOL81259.1"/>
    <property type="molecule type" value="Genomic_DNA"/>
</dbReference>
<dbReference type="InterPro" id="IPR002491">
    <property type="entry name" value="ABC_transptr_periplasmic_BD"/>
</dbReference>
<dbReference type="InterPro" id="IPR033870">
    <property type="entry name" value="FatB"/>
</dbReference>
<keyword evidence="4" id="KW-0410">Iron transport</keyword>
<name>A0A7L9WLZ8_9RHOB</name>
<evidence type="ECO:0000256" key="3">
    <source>
        <dbReference type="ARBA" id="ARBA00022448"/>
    </source>
</evidence>
<dbReference type="AlphaFoldDB" id="A0A7L9WLZ8"/>
<reference evidence="8 9" key="1">
    <citation type="submission" date="2019-10" db="EMBL/GenBank/DDBJ databases">
        <title>Pseudopuniceibacterium sp. HQ09 islated from Antarctica.</title>
        <authorList>
            <person name="Liao L."/>
            <person name="Su S."/>
            <person name="Chen B."/>
            <person name="Yu Y."/>
        </authorList>
    </citation>
    <scope>NUCLEOTIDE SEQUENCE [LARGE SCALE GENOMIC DNA]</scope>
    <source>
        <strain evidence="8 9">HQ09</strain>
    </source>
</reference>
<dbReference type="GO" id="GO:1901678">
    <property type="term" value="P:iron coordination entity transport"/>
    <property type="evidence" value="ECO:0007669"/>
    <property type="project" value="UniProtKB-ARBA"/>
</dbReference>
<dbReference type="PROSITE" id="PS50983">
    <property type="entry name" value="FE_B12_PBP"/>
    <property type="match status" value="1"/>
</dbReference>
<evidence type="ECO:0000256" key="5">
    <source>
        <dbReference type="ARBA" id="ARBA00022729"/>
    </source>
</evidence>
<dbReference type="GO" id="GO:0030288">
    <property type="term" value="C:outer membrane-bounded periplasmic space"/>
    <property type="evidence" value="ECO:0007669"/>
    <property type="project" value="TreeGrafter"/>
</dbReference>
<evidence type="ECO:0000256" key="4">
    <source>
        <dbReference type="ARBA" id="ARBA00022496"/>
    </source>
</evidence>
<keyword evidence="4" id="KW-0408">Iron</keyword>
<dbReference type="Gene3D" id="3.40.50.1980">
    <property type="entry name" value="Nitrogenase molybdenum iron protein domain"/>
    <property type="match status" value="2"/>
</dbReference>
<keyword evidence="5 6" id="KW-0732">Signal</keyword>
<protein>
    <submittedName>
        <fullName evidence="8">ABC transporter substrate-binding protein</fullName>
    </submittedName>
</protein>
<evidence type="ECO:0000256" key="2">
    <source>
        <dbReference type="ARBA" id="ARBA00008814"/>
    </source>
</evidence>
<evidence type="ECO:0000259" key="7">
    <source>
        <dbReference type="PROSITE" id="PS50983"/>
    </source>
</evidence>
<keyword evidence="9" id="KW-1185">Reference proteome</keyword>
<gene>
    <name evidence="8" type="ORF">F3W81_10800</name>
</gene>
<keyword evidence="4" id="KW-0406">Ion transport</keyword>
<keyword evidence="3" id="KW-0813">Transport</keyword>
<evidence type="ECO:0000313" key="9">
    <source>
        <dbReference type="Proteomes" id="UP000594118"/>
    </source>
</evidence>
<proteinExistence type="inferred from homology"/>
<dbReference type="Proteomes" id="UP000594118">
    <property type="component" value="Chromosome"/>
</dbReference>
<dbReference type="SUPFAM" id="SSF53807">
    <property type="entry name" value="Helical backbone' metal receptor"/>
    <property type="match status" value="1"/>
</dbReference>
<sequence length="312" mass="32125">MPLISAPLKAAAAALFALSFSAGLAMADPVTLQTATGPVDLSGVPTKIAALDIAAIDTLTALGVIPVGIVTPLYLDVLSGETKGATVVGTMFDADFEKMAMLRPDLIIVGGRAVAQAQMLSRLAPVVDMTIGPDAIGDGIARLDAYGALFGKQAEAAALKDQLDSKTAAAKAAVAAHGGRAMIILTNGPKVSAYGAASRFGWMHTRLDWPEAVEGIQTSNHGEPVSFEYIAQANPDTLLVIDRGTTVSDGAQNAAATLNNPLVADTEAWKSGRVIYLSTAEAYVAAGGIRSLMRTLDQITEALNTPQAEAKP</sequence>
<evidence type="ECO:0000313" key="8">
    <source>
        <dbReference type="EMBL" id="QOL81259.1"/>
    </source>
</evidence>
<dbReference type="CDD" id="cd01140">
    <property type="entry name" value="FatB"/>
    <property type="match status" value="1"/>
</dbReference>
<dbReference type="PANTHER" id="PTHR30532">
    <property type="entry name" value="IRON III DICITRATE-BINDING PERIPLASMIC PROTEIN"/>
    <property type="match status" value="1"/>
</dbReference>
<dbReference type="Pfam" id="PF01497">
    <property type="entry name" value="Peripla_BP_2"/>
    <property type="match status" value="1"/>
</dbReference>
<dbReference type="RefSeq" id="WP_193079178.1">
    <property type="nucleotide sequence ID" value="NZ_CP045201.1"/>
</dbReference>
<evidence type="ECO:0000256" key="6">
    <source>
        <dbReference type="SAM" id="SignalP"/>
    </source>
</evidence>
<comment type="similarity">
    <text evidence="2">Belongs to the bacterial solute-binding protein 8 family.</text>
</comment>
<accession>A0A7L9WLZ8</accession>